<dbReference type="SUPFAM" id="SSF47413">
    <property type="entry name" value="lambda repressor-like DNA-binding domains"/>
    <property type="match status" value="1"/>
</dbReference>
<dbReference type="CDD" id="cd00093">
    <property type="entry name" value="HTH_XRE"/>
    <property type="match status" value="1"/>
</dbReference>
<evidence type="ECO:0000313" key="4">
    <source>
        <dbReference type="Proteomes" id="UP001501563"/>
    </source>
</evidence>
<dbReference type="Gene3D" id="1.10.260.40">
    <property type="entry name" value="lambda repressor-like DNA-binding domains"/>
    <property type="match status" value="1"/>
</dbReference>
<evidence type="ECO:0000256" key="1">
    <source>
        <dbReference type="SAM" id="MobiDB-lite"/>
    </source>
</evidence>
<feature type="domain" description="HTH cro/C1-type" evidence="2">
    <location>
        <begin position="187"/>
        <end position="239"/>
    </location>
</feature>
<dbReference type="Proteomes" id="UP001501563">
    <property type="component" value="Unassembled WGS sequence"/>
</dbReference>
<protein>
    <recommendedName>
        <fullName evidence="2">HTH cro/C1-type domain-containing protein</fullName>
    </recommendedName>
</protein>
<keyword evidence="4" id="KW-1185">Reference proteome</keyword>
<name>A0ABP7KTQ8_9ACTN</name>
<dbReference type="InterPro" id="IPR001387">
    <property type="entry name" value="Cro/C1-type_HTH"/>
</dbReference>
<gene>
    <name evidence="3" type="ORF">GCM10022207_61280</name>
</gene>
<dbReference type="SMART" id="SM00530">
    <property type="entry name" value="HTH_XRE"/>
    <property type="match status" value="1"/>
</dbReference>
<evidence type="ECO:0000313" key="3">
    <source>
        <dbReference type="EMBL" id="GAA3885703.1"/>
    </source>
</evidence>
<dbReference type="EMBL" id="BAAAZA010000021">
    <property type="protein sequence ID" value="GAA3885703.1"/>
    <property type="molecule type" value="Genomic_DNA"/>
</dbReference>
<comment type="caution">
    <text evidence="3">The sequence shown here is derived from an EMBL/GenBank/DDBJ whole genome shotgun (WGS) entry which is preliminary data.</text>
</comment>
<dbReference type="PROSITE" id="PS50943">
    <property type="entry name" value="HTH_CROC1"/>
    <property type="match status" value="1"/>
</dbReference>
<dbReference type="InterPro" id="IPR010982">
    <property type="entry name" value="Lambda_DNA-bd_dom_sf"/>
</dbReference>
<organism evidence="3 4">
    <name type="scientific">Streptomyces lannensis</name>
    <dbReference type="NCBI Taxonomy" id="766498"/>
    <lineage>
        <taxon>Bacteria</taxon>
        <taxon>Bacillati</taxon>
        <taxon>Actinomycetota</taxon>
        <taxon>Actinomycetes</taxon>
        <taxon>Kitasatosporales</taxon>
        <taxon>Streptomycetaceae</taxon>
        <taxon>Streptomyces</taxon>
    </lineage>
</organism>
<proteinExistence type="predicted"/>
<dbReference type="Pfam" id="PF01381">
    <property type="entry name" value="HTH_3"/>
    <property type="match status" value="1"/>
</dbReference>
<evidence type="ECO:0000259" key="2">
    <source>
        <dbReference type="PROSITE" id="PS50943"/>
    </source>
</evidence>
<sequence length="313" mass="34792">MDHSRREGADRMKHAQGSAYERLRVAAAQWKVPAAVREVATAPPSDPEPNQVWRAVWEHTVQLVLITGVDDTTVQVIPVSLERYADAHTLLLPAEASTLEQPLALWWGLRHSLPWCVLDRQVSELTVPLPTSLHPERPQQATSGGQWGTAVPSPGTAVAEYRGLVTDHLARLSAARWEPEGTGALPQLLQQQGIDARQLAKHLQLSPPQALSVRRGQTPITPEQAQRLAEVLGTSADDLLTANPALPPAVLLEMNRPLRRWQVRTLATRQGDTENQVRRRAAFEICTLAARQEDRNDVYWAARADRYFELHLG</sequence>
<reference evidence="4" key="1">
    <citation type="journal article" date="2019" name="Int. J. Syst. Evol. Microbiol.">
        <title>The Global Catalogue of Microorganisms (GCM) 10K type strain sequencing project: providing services to taxonomists for standard genome sequencing and annotation.</title>
        <authorList>
            <consortium name="The Broad Institute Genomics Platform"/>
            <consortium name="The Broad Institute Genome Sequencing Center for Infectious Disease"/>
            <person name="Wu L."/>
            <person name="Ma J."/>
        </authorList>
    </citation>
    <scope>NUCLEOTIDE SEQUENCE [LARGE SCALE GENOMIC DNA]</scope>
    <source>
        <strain evidence="4">JCM 16578</strain>
    </source>
</reference>
<feature type="region of interest" description="Disordered" evidence="1">
    <location>
        <begin position="130"/>
        <end position="151"/>
    </location>
</feature>
<accession>A0ABP7KTQ8</accession>